<proteinExistence type="predicted"/>
<dbReference type="InterPro" id="IPR046336">
    <property type="entry name" value="Lon_prtase_N_sf"/>
</dbReference>
<protein>
    <recommendedName>
        <fullName evidence="1">Lon N-terminal domain-containing protein</fullName>
    </recommendedName>
</protein>
<dbReference type="AlphaFoldDB" id="A0AAU7AZQ5"/>
<dbReference type="PANTHER" id="PTHR46732">
    <property type="entry name" value="ATP-DEPENDENT PROTEASE LA (LON) DOMAIN PROTEIN"/>
    <property type="match status" value="1"/>
</dbReference>
<dbReference type="InterPro" id="IPR003111">
    <property type="entry name" value="Lon_prtase_N"/>
</dbReference>
<dbReference type="PANTHER" id="PTHR46732:SF8">
    <property type="entry name" value="ATP-DEPENDENT PROTEASE LA (LON) DOMAIN PROTEIN"/>
    <property type="match status" value="1"/>
</dbReference>
<evidence type="ECO:0000259" key="1">
    <source>
        <dbReference type="PROSITE" id="PS51787"/>
    </source>
</evidence>
<dbReference type="Gene3D" id="2.30.130.40">
    <property type="entry name" value="LON domain-like"/>
    <property type="match status" value="1"/>
</dbReference>
<reference evidence="2" key="1">
    <citation type="submission" date="2022-12" db="EMBL/GenBank/DDBJ databases">
        <title>Paraconexibacter alkalitolerans sp. nov. and Baekduia alba sp. nov., isolated from soil and emended description of the genera Paraconexibacter (Chun et al., 2020) and Baekduia (An et al., 2020).</title>
        <authorList>
            <person name="Vieira S."/>
            <person name="Huber K.J."/>
            <person name="Geppert A."/>
            <person name="Wolf J."/>
            <person name="Neumann-Schaal M."/>
            <person name="Muesken M."/>
            <person name="Overmann J."/>
        </authorList>
    </citation>
    <scope>NUCLEOTIDE SEQUENCE</scope>
    <source>
        <strain evidence="2">AEG42_29</strain>
    </source>
</reference>
<dbReference type="KEGG" id="parq:DSM112329_03992"/>
<sequence length="212" mass="24099">MPDRVVQDFPLFPLGLVALPHEYVPLHIFEERYRTMIGECLERGSEFGIVWARDPDDDDDEPRIGCAMEVARVLERMDDGRLNILSRGTRPFRIVEELHHLAYPAATVEFLEDVDEPADPDAGETAHEAYRSLVEQATDNEPDDADLDQMNAYAMAATVEFGLQAKQGLLDLRSENARLRLVTRLFRAATKRLEFIEKAQVRARSNGKVRFG</sequence>
<dbReference type="RefSeq" id="WP_354698320.1">
    <property type="nucleotide sequence ID" value="NZ_CP114014.1"/>
</dbReference>
<dbReference type="EMBL" id="CP114014">
    <property type="protein sequence ID" value="XAY07113.1"/>
    <property type="molecule type" value="Genomic_DNA"/>
</dbReference>
<name>A0AAU7AZQ5_9ACTN</name>
<organism evidence="2">
    <name type="scientific">Paraconexibacter sp. AEG42_29</name>
    <dbReference type="NCBI Taxonomy" id="2997339"/>
    <lineage>
        <taxon>Bacteria</taxon>
        <taxon>Bacillati</taxon>
        <taxon>Actinomycetota</taxon>
        <taxon>Thermoleophilia</taxon>
        <taxon>Solirubrobacterales</taxon>
        <taxon>Paraconexibacteraceae</taxon>
        <taxon>Paraconexibacter</taxon>
    </lineage>
</organism>
<dbReference type="InterPro" id="IPR015947">
    <property type="entry name" value="PUA-like_sf"/>
</dbReference>
<gene>
    <name evidence="2" type="ORF">DSM112329_03992</name>
</gene>
<accession>A0AAU7AZQ5</accession>
<evidence type="ECO:0000313" key="2">
    <source>
        <dbReference type="EMBL" id="XAY07113.1"/>
    </source>
</evidence>
<dbReference type="SMART" id="SM00464">
    <property type="entry name" value="LON"/>
    <property type="match status" value="1"/>
</dbReference>
<dbReference type="SUPFAM" id="SSF88697">
    <property type="entry name" value="PUA domain-like"/>
    <property type="match status" value="1"/>
</dbReference>
<dbReference type="Pfam" id="PF02190">
    <property type="entry name" value="LON_substr_bdg"/>
    <property type="match status" value="1"/>
</dbReference>
<dbReference type="PROSITE" id="PS51787">
    <property type="entry name" value="LON_N"/>
    <property type="match status" value="1"/>
</dbReference>
<feature type="domain" description="Lon N-terminal" evidence="1">
    <location>
        <begin position="6"/>
        <end position="190"/>
    </location>
</feature>